<reference evidence="1 2" key="1">
    <citation type="journal article" date="2019" name="Nat. Ecol. Evol.">
        <title>Megaphylogeny resolves global patterns of mushroom evolution.</title>
        <authorList>
            <person name="Varga T."/>
            <person name="Krizsan K."/>
            <person name="Foldi C."/>
            <person name="Dima B."/>
            <person name="Sanchez-Garcia M."/>
            <person name="Sanchez-Ramirez S."/>
            <person name="Szollosi G.J."/>
            <person name="Szarkandi J.G."/>
            <person name="Papp V."/>
            <person name="Albert L."/>
            <person name="Andreopoulos W."/>
            <person name="Angelini C."/>
            <person name="Antonin V."/>
            <person name="Barry K.W."/>
            <person name="Bougher N.L."/>
            <person name="Buchanan P."/>
            <person name="Buyck B."/>
            <person name="Bense V."/>
            <person name="Catcheside P."/>
            <person name="Chovatia M."/>
            <person name="Cooper J."/>
            <person name="Damon W."/>
            <person name="Desjardin D."/>
            <person name="Finy P."/>
            <person name="Geml J."/>
            <person name="Haridas S."/>
            <person name="Hughes K."/>
            <person name="Justo A."/>
            <person name="Karasinski D."/>
            <person name="Kautmanova I."/>
            <person name="Kiss B."/>
            <person name="Kocsube S."/>
            <person name="Kotiranta H."/>
            <person name="LaButti K.M."/>
            <person name="Lechner B.E."/>
            <person name="Liimatainen K."/>
            <person name="Lipzen A."/>
            <person name="Lukacs Z."/>
            <person name="Mihaltcheva S."/>
            <person name="Morgado L.N."/>
            <person name="Niskanen T."/>
            <person name="Noordeloos M.E."/>
            <person name="Ohm R.A."/>
            <person name="Ortiz-Santana B."/>
            <person name="Ovrebo C."/>
            <person name="Racz N."/>
            <person name="Riley R."/>
            <person name="Savchenko A."/>
            <person name="Shiryaev A."/>
            <person name="Soop K."/>
            <person name="Spirin V."/>
            <person name="Szebenyi C."/>
            <person name="Tomsovsky M."/>
            <person name="Tulloss R.E."/>
            <person name="Uehling J."/>
            <person name="Grigoriev I.V."/>
            <person name="Vagvolgyi C."/>
            <person name="Papp T."/>
            <person name="Martin F.M."/>
            <person name="Miettinen O."/>
            <person name="Hibbett D.S."/>
            <person name="Nagy L.G."/>
        </authorList>
    </citation>
    <scope>NUCLEOTIDE SEQUENCE [LARGE SCALE GENOMIC DNA]</scope>
    <source>
        <strain evidence="1 2">FP101781</strain>
    </source>
</reference>
<sequence length="53" mass="6074">MNTIDALLSTYRCVNSETSRYAAYSYFNPPSSLIYFFVFPPPVFASRYLHSAP</sequence>
<name>A0A4Y7TIH6_COPMI</name>
<gene>
    <name evidence="1" type="ORF">FA13DRAFT_1730295</name>
</gene>
<accession>A0A4Y7TIH6</accession>
<proteinExistence type="predicted"/>
<evidence type="ECO:0000313" key="1">
    <source>
        <dbReference type="EMBL" id="TEB33985.1"/>
    </source>
</evidence>
<comment type="caution">
    <text evidence="1">The sequence shown here is derived from an EMBL/GenBank/DDBJ whole genome shotgun (WGS) entry which is preliminary data.</text>
</comment>
<evidence type="ECO:0000313" key="2">
    <source>
        <dbReference type="Proteomes" id="UP000298030"/>
    </source>
</evidence>
<organism evidence="1 2">
    <name type="scientific">Coprinellus micaceus</name>
    <name type="common">Glistening ink-cap mushroom</name>
    <name type="synonym">Coprinus micaceus</name>
    <dbReference type="NCBI Taxonomy" id="71717"/>
    <lineage>
        <taxon>Eukaryota</taxon>
        <taxon>Fungi</taxon>
        <taxon>Dikarya</taxon>
        <taxon>Basidiomycota</taxon>
        <taxon>Agaricomycotina</taxon>
        <taxon>Agaricomycetes</taxon>
        <taxon>Agaricomycetidae</taxon>
        <taxon>Agaricales</taxon>
        <taxon>Agaricineae</taxon>
        <taxon>Psathyrellaceae</taxon>
        <taxon>Coprinellus</taxon>
    </lineage>
</organism>
<protein>
    <submittedName>
        <fullName evidence="1">Uncharacterized protein</fullName>
    </submittedName>
</protein>
<dbReference type="Proteomes" id="UP000298030">
    <property type="component" value="Unassembled WGS sequence"/>
</dbReference>
<dbReference type="EMBL" id="QPFP01000011">
    <property type="protein sequence ID" value="TEB33985.1"/>
    <property type="molecule type" value="Genomic_DNA"/>
</dbReference>
<dbReference type="AlphaFoldDB" id="A0A4Y7TIH6"/>
<keyword evidence="2" id="KW-1185">Reference proteome</keyword>
<feature type="non-terminal residue" evidence="1">
    <location>
        <position position="53"/>
    </location>
</feature>